<feature type="site" description="Transition state stabilizer" evidence="6">
    <location>
        <position position="238"/>
    </location>
</feature>
<keyword evidence="9" id="KW-1185">Reference proteome</keyword>
<dbReference type="SUPFAM" id="SSF53067">
    <property type="entry name" value="Actin-like ATPase domain"/>
    <property type="match status" value="2"/>
</dbReference>
<dbReference type="Gene3D" id="3.30.420.40">
    <property type="match status" value="2"/>
</dbReference>
<keyword evidence="6" id="KW-0479">Metal-binding</keyword>
<evidence type="ECO:0000256" key="6">
    <source>
        <dbReference type="HAMAP-Rule" id="MF_00020"/>
    </source>
</evidence>
<dbReference type="PROSITE" id="PS01076">
    <property type="entry name" value="ACETATE_KINASE_2"/>
    <property type="match status" value="1"/>
</dbReference>
<dbReference type="GO" id="GO:0006083">
    <property type="term" value="P:acetate metabolic process"/>
    <property type="evidence" value="ECO:0007669"/>
    <property type="project" value="TreeGrafter"/>
</dbReference>
<feature type="binding site" evidence="6">
    <location>
        <position position="7"/>
    </location>
    <ligand>
        <name>Mg(2+)</name>
        <dbReference type="ChEBI" id="CHEBI:18420"/>
    </ligand>
</feature>
<evidence type="ECO:0000313" key="8">
    <source>
        <dbReference type="EMBL" id="MCX2720749.1"/>
    </source>
</evidence>
<dbReference type="GO" id="GO:0000287">
    <property type="term" value="F:magnesium ion binding"/>
    <property type="evidence" value="ECO:0007669"/>
    <property type="project" value="UniProtKB-UniRule"/>
</dbReference>
<dbReference type="GO" id="GO:0005524">
    <property type="term" value="F:ATP binding"/>
    <property type="evidence" value="ECO:0007669"/>
    <property type="project" value="UniProtKB-KW"/>
</dbReference>
<reference evidence="8" key="1">
    <citation type="submission" date="2022-11" db="EMBL/GenBank/DDBJ databases">
        <title>The characterization of three novel Bacteroidetes species and genomic analysis of their roles in tidal elemental geochemical cycles.</title>
        <authorList>
            <person name="Ma K.-J."/>
        </authorList>
    </citation>
    <scope>NUCLEOTIDE SEQUENCE</scope>
    <source>
        <strain evidence="8">M415</strain>
    </source>
</reference>
<feature type="site" description="Transition state stabilizer" evidence="6">
    <location>
        <position position="179"/>
    </location>
</feature>
<dbReference type="GO" id="GO:0008776">
    <property type="term" value="F:acetate kinase activity"/>
    <property type="evidence" value="ECO:0007669"/>
    <property type="project" value="UniProtKB-UniRule"/>
</dbReference>
<evidence type="ECO:0000256" key="7">
    <source>
        <dbReference type="RuleBase" id="RU003835"/>
    </source>
</evidence>
<comment type="caution">
    <text evidence="8">The sequence shown here is derived from an EMBL/GenBank/DDBJ whole genome shotgun (WGS) entry which is preliminary data.</text>
</comment>
<organism evidence="8 9">
    <name type="scientific">Lentiprolixibacter aurantiacus</name>
    <dbReference type="NCBI Taxonomy" id="2993939"/>
    <lineage>
        <taxon>Bacteria</taxon>
        <taxon>Pseudomonadati</taxon>
        <taxon>Bacteroidota</taxon>
        <taxon>Flavobacteriia</taxon>
        <taxon>Flavobacteriales</taxon>
        <taxon>Flavobacteriaceae</taxon>
        <taxon>Lentiprolixibacter</taxon>
    </lineage>
</organism>
<dbReference type="Proteomes" id="UP001207116">
    <property type="component" value="Unassembled WGS sequence"/>
</dbReference>
<comment type="subunit">
    <text evidence="6">Homodimer.</text>
</comment>
<dbReference type="EMBL" id="JAPFQP010000004">
    <property type="protein sequence ID" value="MCX2720749.1"/>
    <property type="molecule type" value="Genomic_DNA"/>
</dbReference>
<dbReference type="RefSeq" id="WP_266015372.1">
    <property type="nucleotide sequence ID" value="NZ_JAPFQP010000004.1"/>
</dbReference>
<feature type="binding site" evidence="6">
    <location>
        <begin position="326"/>
        <end position="330"/>
    </location>
    <ligand>
        <name>ATP</name>
        <dbReference type="ChEBI" id="CHEBI:30616"/>
    </ligand>
</feature>
<keyword evidence="6" id="KW-0963">Cytoplasm</keyword>
<dbReference type="PROSITE" id="PS01075">
    <property type="entry name" value="ACETATE_KINASE_1"/>
    <property type="match status" value="1"/>
</dbReference>
<comment type="function">
    <text evidence="6">Catalyzes the formation of acetyl phosphate from acetate and ATP. Can also catalyze the reverse reaction.</text>
</comment>
<evidence type="ECO:0000256" key="3">
    <source>
        <dbReference type="ARBA" id="ARBA00022741"/>
    </source>
</evidence>
<dbReference type="PANTHER" id="PTHR21060:SF15">
    <property type="entry name" value="ACETATE KINASE-RELATED"/>
    <property type="match status" value="1"/>
</dbReference>
<evidence type="ECO:0000256" key="4">
    <source>
        <dbReference type="ARBA" id="ARBA00022777"/>
    </source>
</evidence>
<feature type="binding site" evidence="6">
    <location>
        <position position="380"/>
    </location>
    <ligand>
        <name>Mg(2+)</name>
        <dbReference type="ChEBI" id="CHEBI:18420"/>
    </ligand>
</feature>
<evidence type="ECO:0000256" key="2">
    <source>
        <dbReference type="ARBA" id="ARBA00022679"/>
    </source>
</evidence>
<dbReference type="GO" id="GO:0006085">
    <property type="term" value="P:acetyl-CoA biosynthetic process"/>
    <property type="evidence" value="ECO:0007669"/>
    <property type="project" value="UniProtKB-UniRule"/>
</dbReference>
<dbReference type="GO" id="GO:0005737">
    <property type="term" value="C:cytoplasm"/>
    <property type="evidence" value="ECO:0007669"/>
    <property type="project" value="UniProtKB-SubCell"/>
</dbReference>
<dbReference type="PRINTS" id="PR00471">
    <property type="entry name" value="ACETATEKNASE"/>
</dbReference>
<dbReference type="PIRSF" id="PIRSF000722">
    <property type="entry name" value="Acetate_prop_kin"/>
    <property type="match status" value="1"/>
</dbReference>
<dbReference type="HAMAP" id="MF_00020">
    <property type="entry name" value="Acetate_kinase"/>
    <property type="match status" value="1"/>
</dbReference>
<dbReference type="NCBIfam" id="TIGR00016">
    <property type="entry name" value="ackA"/>
    <property type="match status" value="1"/>
</dbReference>
<comment type="cofactor">
    <cofactor evidence="6">
        <name>Mg(2+)</name>
        <dbReference type="ChEBI" id="CHEBI:18420"/>
    </cofactor>
    <cofactor evidence="6">
        <name>Mn(2+)</name>
        <dbReference type="ChEBI" id="CHEBI:29035"/>
    </cofactor>
    <text evidence="6">Mg(2+). Can also accept Mn(2+).</text>
</comment>
<gene>
    <name evidence="6" type="primary">ackA</name>
    <name evidence="8" type="ORF">OO016_14135</name>
</gene>
<dbReference type="PANTHER" id="PTHR21060">
    <property type="entry name" value="ACETATE KINASE"/>
    <property type="match status" value="1"/>
</dbReference>
<proteinExistence type="inferred from homology"/>
<evidence type="ECO:0000256" key="1">
    <source>
        <dbReference type="ARBA" id="ARBA00008748"/>
    </source>
</evidence>
<comment type="catalytic activity">
    <reaction evidence="6">
        <text>acetate + ATP = acetyl phosphate + ADP</text>
        <dbReference type="Rhea" id="RHEA:11352"/>
        <dbReference type="ChEBI" id="CHEBI:22191"/>
        <dbReference type="ChEBI" id="CHEBI:30089"/>
        <dbReference type="ChEBI" id="CHEBI:30616"/>
        <dbReference type="ChEBI" id="CHEBI:456216"/>
        <dbReference type="EC" id="2.7.2.1"/>
    </reaction>
</comment>
<dbReference type="CDD" id="cd24010">
    <property type="entry name" value="ASKHA_NBD_AcK_PK"/>
    <property type="match status" value="1"/>
</dbReference>
<sequence length="393" mass="43541">MLILVLNSGSSSIKFQLLSMPSGTMMCSGFVERIGNPGARFYLETTKGEYDKEQEVPGHQKGLEIIATHLTNPELGLLQPGQKISAVGHRVVHGGKFYAQTVKVTQIVKEKIKELASLAPLHNPNNLLGIEVSEQLFPEAEQVAVFDTAFHQSIPEKAYRYAIPNVFYDDHGIRVYGFHGTSHKYVSERASEYLGRIPSRMITIHLGNGCSITAIRDGKSVDHSLGFGPSNGLIMGTRSGDIDHALIFYLLERGYTAEELNQILVKESGMYGLTRLRDLRDIQSAAEKGDRNSILALDMMSYRIRKYIGAYAAAMNGLDVLVFTAGIGENSALVREQVCGEMDYLGLEIDPDKNQKAKRGICEVQSFDGRVKILIVPTNEELEIARQTYQLLK</sequence>
<keyword evidence="6" id="KW-0460">Magnesium</keyword>
<feature type="binding site" evidence="6">
    <location>
        <position position="90"/>
    </location>
    <ligand>
        <name>substrate</name>
    </ligand>
</feature>
<comment type="similarity">
    <text evidence="1 6 7">Belongs to the acetokinase family.</text>
</comment>
<keyword evidence="2 6" id="KW-0808">Transferase</keyword>
<feature type="binding site" evidence="6">
    <location>
        <position position="14"/>
    </location>
    <ligand>
        <name>ATP</name>
        <dbReference type="ChEBI" id="CHEBI:30616"/>
    </ligand>
</feature>
<feature type="active site" description="Proton donor/acceptor" evidence="6">
    <location>
        <position position="147"/>
    </location>
</feature>
<feature type="binding site" evidence="6">
    <location>
        <begin position="278"/>
        <end position="280"/>
    </location>
    <ligand>
        <name>ATP</name>
        <dbReference type="ChEBI" id="CHEBI:30616"/>
    </ligand>
</feature>
<dbReference type="AlphaFoldDB" id="A0AAE3SPK0"/>
<keyword evidence="4 6" id="KW-0418">Kinase</keyword>
<evidence type="ECO:0000313" key="9">
    <source>
        <dbReference type="Proteomes" id="UP001207116"/>
    </source>
</evidence>
<name>A0AAE3SPK0_9FLAO</name>
<protein>
    <recommendedName>
        <fullName evidence="6">Acetate kinase</fullName>
        <ecNumber evidence="6">2.7.2.1</ecNumber>
    </recommendedName>
    <alternativeName>
        <fullName evidence="6">Acetokinase</fullName>
    </alternativeName>
</protein>
<feature type="binding site" evidence="6">
    <location>
        <begin position="205"/>
        <end position="209"/>
    </location>
    <ligand>
        <name>ATP</name>
        <dbReference type="ChEBI" id="CHEBI:30616"/>
    </ligand>
</feature>
<dbReference type="InterPro" id="IPR023865">
    <property type="entry name" value="Aliphatic_acid_kinase_CS"/>
</dbReference>
<keyword evidence="5 6" id="KW-0067">ATP-binding</keyword>
<comment type="pathway">
    <text evidence="6">Metabolic intermediate biosynthesis; acetyl-CoA biosynthesis; acetyl-CoA from acetate: step 1/2.</text>
</comment>
<accession>A0AAE3SPK0</accession>
<dbReference type="InterPro" id="IPR004372">
    <property type="entry name" value="Ac/propionate_kinase"/>
</dbReference>
<dbReference type="Pfam" id="PF00871">
    <property type="entry name" value="Acetate_kinase"/>
    <property type="match status" value="1"/>
</dbReference>
<dbReference type="InterPro" id="IPR043129">
    <property type="entry name" value="ATPase_NBD"/>
</dbReference>
<dbReference type="EC" id="2.7.2.1" evidence="6"/>
<dbReference type="InterPro" id="IPR000890">
    <property type="entry name" value="Aliphatic_acid_kin_short-chain"/>
</dbReference>
<keyword evidence="3 6" id="KW-0547">Nucleotide-binding</keyword>
<comment type="subcellular location">
    <subcellularLocation>
        <location evidence="6">Cytoplasm</location>
    </subcellularLocation>
</comment>
<evidence type="ECO:0000256" key="5">
    <source>
        <dbReference type="ARBA" id="ARBA00022840"/>
    </source>
</evidence>